<evidence type="ECO:0000259" key="7">
    <source>
        <dbReference type="PROSITE" id="PS50157"/>
    </source>
</evidence>
<evidence type="ECO:0000256" key="1">
    <source>
        <dbReference type="ARBA" id="ARBA00022723"/>
    </source>
</evidence>
<feature type="compositionally biased region" description="Polar residues" evidence="6">
    <location>
        <begin position="18"/>
        <end position="44"/>
    </location>
</feature>
<feature type="region of interest" description="Disordered" evidence="6">
    <location>
        <begin position="1"/>
        <end position="134"/>
    </location>
</feature>
<protein>
    <recommendedName>
        <fullName evidence="7">C2H2-type domain-containing protein</fullName>
    </recommendedName>
</protein>
<dbReference type="PROSITE" id="PS00028">
    <property type="entry name" value="ZINC_FINGER_C2H2_1"/>
    <property type="match status" value="6"/>
</dbReference>
<feature type="domain" description="C2H2-type" evidence="7">
    <location>
        <begin position="317"/>
        <end position="344"/>
    </location>
</feature>
<organism evidence="8 9">
    <name type="scientific">Patiria miniata</name>
    <name type="common">Bat star</name>
    <name type="synonym">Asterina miniata</name>
    <dbReference type="NCBI Taxonomy" id="46514"/>
    <lineage>
        <taxon>Eukaryota</taxon>
        <taxon>Metazoa</taxon>
        <taxon>Echinodermata</taxon>
        <taxon>Eleutherozoa</taxon>
        <taxon>Asterozoa</taxon>
        <taxon>Asteroidea</taxon>
        <taxon>Valvatacea</taxon>
        <taxon>Valvatida</taxon>
        <taxon>Asterinidae</taxon>
        <taxon>Patiria</taxon>
    </lineage>
</organism>
<keyword evidence="4" id="KW-0862">Zinc</keyword>
<dbReference type="SUPFAM" id="SSF57667">
    <property type="entry name" value="beta-beta-alpha zinc fingers"/>
    <property type="match status" value="3"/>
</dbReference>
<dbReference type="Pfam" id="PF00096">
    <property type="entry name" value="zf-C2H2"/>
    <property type="match status" value="2"/>
</dbReference>
<dbReference type="PROSITE" id="PS50157">
    <property type="entry name" value="ZINC_FINGER_C2H2_2"/>
    <property type="match status" value="6"/>
</dbReference>
<evidence type="ECO:0000256" key="4">
    <source>
        <dbReference type="ARBA" id="ARBA00022833"/>
    </source>
</evidence>
<feature type="domain" description="C2H2-type" evidence="7">
    <location>
        <begin position="387"/>
        <end position="411"/>
    </location>
</feature>
<keyword evidence="9" id="KW-1185">Reference proteome</keyword>
<sequence length="411" mass="47543">MDEGIYHEETKDRGHGLNLQQDQYVRQKLQDVSEQPKPNQPQQQHVDKSVHHEQQHGGEPILPSQQLRQHQQNEHAQQSQIPQRHQHQQQLPLQQQQQPQQGKPALQRHEKVPVVSQQVSSLLPSDSSKPEGTTLWKQCSSCNMPIPLYMLQRHLADCQAPRDMKTSNNDLTSCSDGPSVFVCGICSKIFPDQDSFREHEQSHRGHQANRHGTTTGHRGSIFMCSVCCLRFLTTEELIKHVEVHQKDHWEEGSCQVCREVFQNPVNLLQHMETHHGHLKACPCGAVFPNKQEFREHQDFCMPVLRDPTAATESAKSYKCRLCPKIFGTVQSRLQHERVHRRSNGESQLTFEKLVNKTQLVCSLCKQEFNCRENFRAHVRSHTGEKPYGCRHCLKSFSSLQGRWQHEKIHKR</sequence>
<dbReference type="PANTHER" id="PTHR24379:SF127">
    <property type="entry name" value="BLOODY FINGERS-RELATED"/>
    <property type="match status" value="1"/>
</dbReference>
<evidence type="ECO:0000313" key="8">
    <source>
        <dbReference type="EnsemblMetazoa" id="XP_038066016.1"/>
    </source>
</evidence>
<feature type="compositionally biased region" description="Basic and acidic residues" evidence="6">
    <location>
        <begin position="45"/>
        <end position="56"/>
    </location>
</feature>
<dbReference type="GO" id="GO:0008270">
    <property type="term" value="F:zinc ion binding"/>
    <property type="evidence" value="ECO:0007669"/>
    <property type="project" value="UniProtKB-KW"/>
</dbReference>
<dbReference type="Proteomes" id="UP000887568">
    <property type="component" value="Unplaced"/>
</dbReference>
<dbReference type="Pfam" id="PF12874">
    <property type="entry name" value="zf-met"/>
    <property type="match status" value="1"/>
</dbReference>
<proteinExistence type="predicted"/>
<name>A0A914ARJ6_PATMI</name>
<evidence type="ECO:0000313" key="9">
    <source>
        <dbReference type="Proteomes" id="UP000887568"/>
    </source>
</evidence>
<dbReference type="SMART" id="SM00355">
    <property type="entry name" value="ZnF_C2H2"/>
    <property type="match status" value="6"/>
</dbReference>
<evidence type="ECO:0000256" key="2">
    <source>
        <dbReference type="ARBA" id="ARBA00022737"/>
    </source>
</evidence>
<accession>A0A914ARJ6</accession>
<dbReference type="PANTHER" id="PTHR24379">
    <property type="entry name" value="KRAB AND ZINC FINGER DOMAIN-CONTAINING"/>
    <property type="match status" value="1"/>
</dbReference>
<dbReference type="GeneID" id="119736082"/>
<feature type="domain" description="C2H2-type" evidence="7">
    <location>
        <begin position="222"/>
        <end position="249"/>
    </location>
</feature>
<dbReference type="EnsemblMetazoa" id="XM_038210088.1">
    <property type="protein sequence ID" value="XP_038066016.1"/>
    <property type="gene ID" value="LOC119736082"/>
</dbReference>
<keyword evidence="3 5" id="KW-0863">Zinc-finger</keyword>
<feature type="compositionally biased region" description="Low complexity" evidence="6">
    <location>
        <begin position="113"/>
        <end position="127"/>
    </location>
</feature>
<feature type="domain" description="C2H2-type" evidence="7">
    <location>
        <begin position="252"/>
        <end position="279"/>
    </location>
</feature>
<dbReference type="Gene3D" id="3.30.160.60">
    <property type="entry name" value="Classic Zinc Finger"/>
    <property type="match status" value="4"/>
</dbReference>
<dbReference type="OMA" id="QGRWQHE"/>
<dbReference type="GO" id="GO:0000977">
    <property type="term" value="F:RNA polymerase II transcription regulatory region sequence-specific DNA binding"/>
    <property type="evidence" value="ECO:0007669"/>
    <property type="project" value="TreeGrafter"/>
</dbReference>
<dbReference type="GO" id="GO:0005634">
    <property type="term" value="C:nucleus"/>
    <property type="evidence" value="ECO:0007669"/>
    <property type="project" value="TreeGrafter"/>
</dbReference>
<dbReference type="GO" id="GO:0000981">
    <property type="term" value="F:DNA-binding transcription factor activity, RNA polymerase II-specific"/>
    <property type="evidence" value="ECO:0007669"/>
    <property type="project" value="TreeGrafter"/>
</dbReference>
<feature type="compositionally biased region" description="Low complexity" evidence="6">
    <location>
        <begin position="65"/>
        <end position="101"/>
    </location>
</feature>
<evidence type="ECO:0000256" key="3">
    <source>
        <dbReference type="ARBA" id="ARBA00022771"/>
    </source>
</evidence>
<dbReference type="InterPro" id="IPR013087">
    <property type="entry name" value="Znf_C2H2_type"/>
</dbReference>
<feature type="domain" description="C2H2-type" evidence="7">
    <location>
        <begin position="181"/>
        <end position="208"/>
    </location>
</feature>
<dbReference type="AlphaFoldDB" id="A0A914ARJ6"/>
<keyword evidence="1" id="KW-0479">Metal-binding</keyword>
<feature type="compositionally biased region" description="Basic and acidic residues" evidence="6">
    <location>
        <begin position="1"/>
        <end position="15"/>
    </location>
</feature>
<feature type="domain" description="C2H2-type" evidence="7">
    <location>
        <begin position="359"/>
        <end position="386"/>
    </location>
</feature>
<keyword evidence="2" id="KW-0677">Repeat</keyword>
<dbReference type="RefSeq" id="XP_038066016.1">
    <property type="nucleotide sequence ID" value="XM_038210088.1"/>
</dbReference>
<reference evidence="8" key="1">
    <citation type="submission" date="2022-11" db="UniProtKB">
        <authorList>
            <consortium name="EnsemblMetazoa"/>
        </authorList>
    </citation>
    <scope>IDENTIFICATION</scope>
</reference>
<dbReference type="OrthoDB" id="427030at2759"/>
<evidence type="ECO:0000256" key="6">
    <source>
        <dbReference type="SAM" id="MobiDB-lite"/>
    </source>
</evidence>
<evidence type="ECO:0000256" key="5">
    <source>
        <dbReference type="PROSITE-ProRule" id="PRU00042"/>
    </source>
</evidence>
<dbReference type="InterPro" id="IPR036236">
    <property type="entry name" value="Znf_C2H2_sf"/>
</dbReference>
<dbReference type="FunFam" id="3.30.160.60:FF:000446">
    <property type="entry name" value="Zinc finger protein"/>
    <property type="match status" value="1"/>
</dbReference>